<dbReference type="SUPFAM" id="SSF48179">
    <property type="entry name" value="6-phosphogluconate dehydrogenase C-terminal domain-like"/>
    <property type="match status" value="1"/>
</dbReference>
<feature type="binding site" evidence="3">
    <location>
        <position position="95"/>
    </location>
    <ligand>
        <name>NAD(+)</name>
        <dbReference type="ChEBI" id="CHEBI:57540"/>
    </ligand>
</feature>
<evidence type="ECO:0000259" key="4">
    <source>
        <dbReference type="Pfam" id="PF00725"/>
    </source>
</evidence>
<dbReference type="InterPro" id="IPR022694">
    <property type="entry name" value="3-OHacyl-CoA_DH"/>
</dbReference>
<evidence type="ECO:0000256" key="1">
    <source>
        <dbReference type="ARBA" id="ARBA00023002"/>
    </source>
</evidence>
<feature type="binding site" evidence="3">
    <location>
        <position position="277"/>
    </location>
    <ligand>
        <name>NAD(+)</name>
        <dbReference type="ChEBI" id="CHEBI:57540"/>
    </ligand>
</feature>
<dbReference type="Gene3D" id="1.10.1040.50">
    <property type="match status" value="1"/>
</dbReference>
<dbReference type="InterPro" id="IPR006176">
    <property type="entry name" value="3-OHacyl-CoA_DH_NAD-bd"/>
</dbReference>
<dbReference type="GO" id="GO:0008691">
    <property type="term" value="F:3-hydroxybutyryl-CoA dehydrogenase activity"/>
    <property type="evidence" value="ECO:0007669"/>
    <property type="project" value="TreeGrafter"/>
</dbReference>
<dbReference type="STRING" id="1335309.GA0116948_102213"/>
<name>A0A1C4ANP0_9BACT</name>
<dbReference type="AlphaFoldDB" id="A0A1C4ANP0"/>
<evidence type="ECO:0000256" key="2">
    <source>
        <dbReference type="PIRSR" id="PIRSR000105-1"/>
    </source>
</evidence>
<feature type="binding site" evidence="3">
    <location>
        <position position="100"/>
    </location>
    <ligand>
        <name>NAD(+)</name>
        <dbReference type="ChEBI" id="CHEBI:57540"/>
    </ligand>
</feature>
<accession>A0A1C4ANP0</accession>
<keyword evidence="1" id="KW-0560">Oxidoreductase</keyword>
<feature type="binding site" evidence="3">
    <location>
        <position position="37"/>
    </location>
    <ligand>
        <name>NAD(+)</name>
        <dbReference type="ChEBI" id="CHEBI:57540"/>
    </ligand>
</feature>
<keyword evidence="7" id="KW-1185">Reference proteome</keyword>
<feature type="binding site" evidence="3">
    <location>
        <begin position="14"/>
        <end position="19"/>
    </location>
    <ligand>
        <name>NAD(+)</name>
        <dbReference type="ChEBI" id="CHEBI:57540"/>
    </ligand>
</feature>
<feature type="site" description="Important for catalytic activity" evidence="2">
    <location>
        <position position="143"/>
    </location>
</feature>
<feature type="domain" description="3-hydroxyacyl-CoA dehydrogenase NAD binding" evidence="5">
    <location>
        <begin position="9"/>
        <end position="187"/>
    </location>
</feature>
<dbReference type="InterPro" id="IPR008927">
    <property type="entry name" value="6-PGluconate_DH-like_C_sf"/>
</dbReference>
<dbReference type="Proteomes" id="UP000242818">
    <property type="component" value="Unassembled WGS sequence"/>
</dbReference>
<dbReference type="PIRSF" id="PIRSF000105">
    <property type="entry name" value="HCDH"/>
    <property type="match status" value="1"/>
</dbReference>
<dbReference type="PANTHER" id="PTHR48075:SF5">
    <property type="entry name" value="3-HYDROXYBUTYRYL-COA DEHYDROGENASE"/>
    <property type="match status" value="1"/>
</dbReference>
<dbReference type="Gene3D" id="3.40.50.720">
    <property type="entry name" value="NAD(P)-binding Rossmann-like Domain"/>
    <property type="match status" value="1"/>
</dbReference>
<dbReference type="RefSeq" id="WP_089709566.1">
    <property type="nucleotide sequence ID" value="NZ_FMAR01000002.1"/>
</dbReference>
<dbReference type="GO" id="GO:0006635">
    <property type="term" value="P:fatty acid beta-oxidation"/>
    <property type="evidence" value="ECO:0007669"/>
    <property type="project" value="TreeGrafter"/>
</dbReference>
<sequence length="285" mass="31140">MLSIDEVQTIGVCGAGTMGAGIAQMAAMAGYRTIMYDVQPATLEKAQAQIRQQLNTAVEKGKLTQAAADKAFHRLYFTGNLMDCSAEIFIEAIVENPASKIALFNQLSEMNHSDVVFASNTSSLSIATIAKGVYNPARVAGMHFFNPPLRMQLVEIVHSPQTAPYVGDVLYQLAKNFGKIPVHAKDTPGFIVNRVARQFYIESMEIASSTGADFKTIDRLLESAGFRMGPFALMDLIGQDINLAVSQSLHDAFEQAPRFKPHPLQISRVAQGKLGRKTGEGFYKY</sequence>
<protein>
    <submittedName>
        <fullName evidence="6">3-hydroxybutyryl-CoA dehydrogenase</fullName>
    </submittedName>
</protein>
<dbReference type="GO" id="GO:0070403">
    <property type="term" value="F:NAD+ binding"/>
    <property type="evidence" value="ECO:0007669"/>
    <property type="project" value="InterPro"/>
</dbReference>
<reference evidence="6 7" key="1">
    <citation type="submission" date="2016-08" db="EMBL/GenBank/DDBJ databases">
        <authorList>
            <person name="Seilhamer J.J."/>
        </authorList>
    </citation>
    <scope>NUCLEOTIDE SEQUENCE [LARGE SCALE GENOMIC DNA]</scope>
    <source>
        <strain evidence="6 7">A37T2</strain>
    </source>
</reference>
<feature type="binding site" evidence="3">
    <location>
        <position position="122"/>
    </location>
    <ligand>
        <name>NAD(+)</name>
        <dbReference type="ChEBI" id="CHEBI:57540"/>
    </ligand>
</feature>
<dbReference type="FunFam" id="3.40.50.720:FF:000009">
    <property type="entry name" value="Fatty oxidation complex, alpha subunit"/>
    <property type="match status" value="1"/>
</dbReference>
<feature type="binding site" evidence="3">
    <location>
        <position position="146"/>
    </location>
    <ligand>
        <name>NAD(+)</name>
        <dbReference type="ChEBI" id="CHEBI:57540"/>
    </ligand>
</feature>
<dbReference type="SUPFAM" id="SSF51735">
    <property type="entry name" value="NAD(P)-binding Rossmann-fold domains"/>
    <property type="match status" value="1"/>
</dbReference>
<dbReference type="OrthoDB" id="9771883at2"/>
<evidence type="ECO:0000313" key="7">
    <source>
        <dbReference type="Proteomes" id="UP000242818"/>
    </source>
</evidence>
<keyword evidence="3" id="KW-0520">NAD</keyword>
<evidence type="ECO:0000259" key="5">
    <source>
        <dbReference type="Pfam" id="PF02737"/>
    </source>
</evidence>
<dbReference type="Pfam" id="PF00725">
    <property type="entry name" value="3HCDH"/>
    <property type="match status" value="1"/>
</dbReference>
<dbReference type="EMBL" id="FMAR01000002">
    <property type="protein sequence ID" value="SCB96117.1"/>
    <property type="molecule type" value="Genomic_DNA"/>
</dbReference>
<proteinExistence type="predicted"/>
<feature type="domain" description="3-hydroxyacyl-CoA dehydrogenase C-terminal" evidence="4">
    <location>
        <begin position="189"/>
        <end position="285"/>
    </location>
</feature>
<dbReference type="InterPro" id="IPR036291">
    <property type="entry name" value="NAD(P)-bd_dom_sf"/>
</dbReference>
<evidence type="ECO:0000313" key="6">
    <source>
        <dbReference type="EMBL" id="SCB96117.1"/>
    </source>
</evidence>
<evidence type="ECO:0000256" key="3">
    <source>
        <dbReference type="PIRSR" id="PIRSR000105-2"/>
    </source>
</evidence>
<organism evidence="6 7">
    <name type="scientific">Chitinophaga costaii</name>
    <dbReference type="NCBI Taxonomy" id="1335309"/>
    <lineage>
        <taxon>Bacteria</taxon>
        <taxon>Pseudomonadati</taxon>
        <taxon>Bacteroidota</taxon>
        <taxon>Chitinophagia</taxon>
        <taxon>Chitinophagales</taxon>
        <taxon>Chitinophagaceae</taxon>
        <taxon>Chitinophaga</taxon>
    </lineage>
</organism>
<dbReference type="Pfam" id="PF02737">
    <property type="entry name" value="3HCDH_N"/>
    <property type="match status" value="1"/>
</dbReference>
<dbReference type="InterPro" id="IPR006108">
    <property type="entry name" value="3HC_DH_C"/>
</dbReference>
<gene>
    <name evidence="6" type="ORF">GA0116948_102213</name>
</gene>
<dbReference type="PANTHER" id="PTHR48075">
    <property type="entry name" value="3-HYDROXYACYL-COA DEHYDROGENASE FAMILY PROTEIN"/>
    <property type="match status" value="1"/>
</dbReference>